<keyword evidence="3" id="KW-0238">DNA-binding</keyword>
<name>A0A7G9RSX1_9BURK</name>
<dbReference type="GO" id="GO:0003700">
    <property type="term" value="F:DNA-binding transcription factor activity"/>
    <property type="evidence" value="ECO:0007669"/>
    <property type="project" value="InterPro"/>
</dbReference>
<reference evidence="6 7" key="1">
    <citation type="submission" date="2020-08" db="EMBL/GenBank/DDBJ databases">
        <title>Genome sequence of Diaphorobacter ruginosibacter DSM 27467T.</title>
        <authorList>
            <person name="Hyun D.-W."/>
            <person name="Bae J.-W."/>
        </authorList>
    </citation>
    <scope>NUCLEOTIDE SEQUENCE [LARGE SCALE GENOMIC DNA]</scope>
    <source>
        <strain evidence="6 7">DSM 27467</strain>
    </source>
</reference>
<dbReference type="InterPro" id="IPR058163">
    <property type="entry name" value="LysR-type_TF_proteobact-type"/>
</dbReference>
<evidence type="ECO:0000313" key="7">
    <source>
        <dbReference type="Proteomes" id="UP000515811"/>
    </source>
</evidence>
<accession>A0A7G9RSX1</accession>
<evidence type="ECO:0000256" key="2">
    <source>
        <dbReference type="ARBA" id="ARBA00023015"/>
    </source>
</evidence>
<keyword evidence="2" id="KW-0805">Transcription regulation</keyword>
<dbReference type="AlphaFoldDB" id="A0A7G9RSX1"/>
<evidence type="ECO:0000259" key="5">
    <source>
        <dbReference type="PROSITE" id="PS50931"/>
    </source>
</evidence>
<dbReference type="Pfam" id="PF00126">
    <property type="entry name" value="HTH_1"/>
    <property type="match status" value="1"/>
</dbReference>
<dbReference type="KEGG" id="drg:H9K76_07735"/>
<keyword evidence="7" id="KW-1185">Reference proteome</keyword>
<dbReference type="GO" id="GO:0043565">
    <property type="term" value="F:sequence-specific DNA binding"/>
    <property type="evidence" value="ECO:0007669"/>
    <property type="project" value="TreeGrafter"/>
</dbReference>
<dbReference type="InterPro" id="IPR000847">
    <property type="entry name" value="LysR_HTH_N"/>
</dbReference>
<dbReference type="Gene3D" id="3.40.190.290">
    <property type="match status" value="1"/>
</dbReference>
<dbReference type="CDD" id="cd08475">
    <property type="entry name" value="PBP2_CrgA_like_6"/>
    <property type="match status" value="1"/>
</dbReference>
<dbReference type="InterPro" id="IPR036390">
    <property type="entry name" value="WH_DNA-bd_sf"/>
</dbReference>
<dbReference type="Gene3D" id="1.10.10.10">
    <property type="entry name" value="Winged helix-like DNA-binding domain superfamily/Winged helix DNA-binding domain"/>
    <property type="match status" value="1"/>
</dbReference>
<dbReference type="InterPro" id="IPR005119">
    <property type="entry name" value="LysR_subst-bd"/>
</dbReference>
<dbReference type="PANTHER" id="PTHR30537:SF5">
    <property type="entry name" value="HTH-TYPE TRANSCRIPTIONAL ACTIVATOR TTDR-RELATED"/>
    <property type="match status" value="1"/>
</dbReference>
<dbReference type="SUPFAM" id="SSF46785">
    <property type="entry name" value="Winged helix' DNA-binding domain"/>
    <property type="match status" value="1"/>
</dbReference>
<protein>
    <submittedName>
        <fullName evidence="6">LysR family transcriptional regulator</fullName>
    </submittedName>
</protein>
<sequence>MSAQDSLQGVSTFVQVVEMGGFAPAAERLGLTRSAVGKAVARLEARLGVRLLQRSTRSQTLTAEGQMYYERCVRALKELDAAEVDLDSGRMEPSGRLRVSVPEGFGQLCVAPILMDLTRLYPQLRVDLSFSDRPVDLIEEGFDLAIRIGNLQDSGVLAARYLGTQHISIGAAPSYLAQRGTPESLDALAGHSVIGYSRAGTPAPWNAASGGGREAVRVHSQISMDDIQAIAAAAVAGYGIAWVPCWLLNRYVQRGELVHILPHYRARSLEINAIWPQARQLRCKVRVAIDALVARIPSLLEPS</sequence>
<proteinExistence type="inferred from homology"/>
<dbReference type="PANTHER" id="PTHR30537">
    <property type="entry name" value="HTH-TYPE TRANSCRIPTIONAL REGULATOR"/>
    <property type="match status" value="1"/>
</dbReference>
<dbReference type="GO" id="GO:0006351">
    <property type="term" value="P:DNA-templated transcription"/>
    <property type="evidence" value="ECO:0007669"/>
    <property type="project" value="TreeGrafter"/>
</dbReference>
<comment type="similarity">
    <text evidence="1">Belongs to the LysR transcriptional regulatory family.</text>
</comment>
<feature type="domain" description="HTH lysR-type" evidence="5">
    <location>
        <begin position="5"/>
        <end position="62"/>
    </location>
</feature>
<dbReference type="SUPFAM" id="SSF53850">
    <property type="entry name" value="Periplasmic binding protein-like II"/>
    <property type="match status" value="1"/>
</dbReference>
<dbReference type="EMBL" id="CP060714">
    <property type="protein sequence ID" value="QNN58696.1"/>
    <property type="molecule type" value="Genomic_DNA"/>
</dbReference>
<organism evidence="6 7">
    <name type="scientific">Diaphorobacter ruginosibacter</name>
    <dbReference type="NCBI Taxonomy" id="1715720"/>
    <lineage>
        <taxon>Bacteria</taxon>
        <taxon>Pseudomonadati</taxon>
        <taxon>Pseudomonadota</taxon>
        <taxon>Betaproteobacteria</taxon>
        <taxon>Burkholderiales</taxon>
        <taxon>Comamonadaceae</taxon>
        <taxon>Diaphorobacter</taxon>
    </lineage>
</organism>
<evidence type="ECO:0000256" key="1">
    <source>
        <dbReference type="ARBA" id="ARBA00009437"/>
    </source>
</evidence>
<dbReference type="RefSeq" id="WP_187599294.1">
    <property type="nucleotide sequence ID" value="NZ_CP060714.1"/>
</dbReference>
<gene>
    <name evidence="6" type="ORF">H9K76_07735</name>
</gene>
<dbReference type="Pfam" id="PF03466">
    <property type="entry name" value="LysR_substrate"/>
    <property type="match status" value="1"/>
</dbReference>
<dbReference type="Proteomes" id="UP000515811">
    <property type="component" value="Chromosome"/>
</dbReference>
<keyword evidence="4" id="KW-0804">Transcription</keyword>
<dbReference type="PROSITE" id="PS50931">
    <property type="entry name" value="HTH_LYSR"/>
    <property type="match status" value="1"/>
</dbReference>
<dbReference type="PRINTS" id="PR00039">
    <property type="entry name" value="HTHLYSR"/>
</dbReference>
<evidence type="ECO:0000256" key="3">
    <source>
        <dbReference type="ARBA" id="ARBA00023125"/>
    </source>
</evidence>
<dbReference type="InterPro" id="IPR036388">
    <property type="entry name" value="WH-like_DNA-bd_sf"/>
</dbReference>
<dbReference type="FunFam" id="1.10.10.10:FF:000001">
    <property type="entry name" value="LysR family transcriptional regulator"/>
    <property type="match status" value="1"/>
</dbReference>
<evidence type="ECO:0000256" key="4">
    <source>
        <dbReference type="ARBA" id="ARBA00023163"/>
    </source>
</evidence>
<evidence type="ECO:0000313" key="6">
    <source>
        <dbReference type="EMBL" id="QNN58696.1"/>
    </source>
</evidence>